<evidence type="ECO:0000256" key="1">
    <source>
        <dbReference type="SAM" id="MobiDB-lite"/>
    </source>
</evidence>
<reference evidence="2 3" key="1">
    <citation type="submission" date="2017-12" db="EMBL/GenBank/DDBJ databases">
        <title>Phylogenetic diversity of female urinary microbiome.</title>
        <authorList>
            <person name="Thomas-White K."/>
            <person name="Wolfe A.J."/>
        </authorList>
    </citation>
    <scope>NUCLEOTIDE SEQUENCE [LARGE SCALE GENOMIC DNA]</scope>
    <source>
        <strain evidence="2 3">UMB0777</strain>
    </source>
</reference>
<sequence>MATSIVAALIGGEDFGVIAPGDDVDVLVCRSVSHQLTLATRIAAAAPVAPVVVISADSPRSAPHQVRERARMLEPNVPAVVWLDWIEQARSMSTPPADLRAAAISDDPEPWSLRLRAFRHTLIAAVTDLLSSPASVGLDDPQTSSPDEEQPRLRRTS</sequence>
<feature type="region of interest" description="Disordered" evidence="1">
    <location>
        <begin position="133"/>
        <end position="157"/>
    </location>
</feature>
<dbReference type="AlphaFoldDB" id="A0A2I1R1K8"/>
<dbReference type="Proteomes" id="UP000234662">
    <property type="component" value="Unassembled WGS sequence"/>
</dbReference>
<dbReference type="RefSeq" id="WP_101822866.1">
    <property type="nucleotide sequence ID" value="NZ_PKJC01000036.1"/>
</dbReference>
<gene>
    <name evidence="2" type="ORF">CYJ73_24190</name>
</gene>
<name>A0A2I1R1K8_9ACTN</name>
<evidence type="ECO:0000313" key="2">
    <source>
        <dbReference type="EMBL" id="PKZ62981.1"/>
    </source>
</evidence>
<proteinExistence type="predicted"/>
<dbReference type="EMBL" id="PKJC01000036">
    <property type="protein sequence ID" value="PKZ62981.1"/>
    <property type="molecule type" value="Genomic_DNA"/>
</dbReference>
<organism evidence="2 3">
    <name type="scientific">Gordonia terrae</name>
    <dbReference type="NCBI Taxonomy" id="2055"/>
    <lineage>
        <taxon>Bacteria</taxon>
        <taxon>Bacillati</taxon>
        <taxon>Actinomycetota</taxon>
        <taxon>Actinomycetes</taxon>
        <taxon>Mycobacteriales</taxon>
        <taxon>Gordoniaceae</taxon>
        <taxon>Gordonia</taxon>
    </lineage>
</organism>
<protein>
    <submittedName>
        <fullName evidence="2">Uncharacterized protein</fullName>
    </submittedName>
</protein>
<accession>A0A2I1R1K8</accession>
<comment type="caution">
    <text evidence="2">The sequence shown here is derived from an EMBL/GenBank/DDBJ whole genome shotgun (WGS) entry which is preliminary data.</text>
</comment>
<evidence type="ECO:0000313" key="3">
    <source>
        <dbReference type="Proteomes" id="UP000234662"/>
    </source>
</evidence>